<dbReference type="FunFam" id="2.10.250.10:FF:000001">
    <property type="entry name" value="Calnexin homolog"/>
    <property type="match status" value="1"/>
</dbReference>
<evidence type="ECO:0000256" key="3">
    <source>
        <dbReference type="ARBA" id="ARBA00022692"/>
    </source>
</evidence>
<comment type="similarity">
    <text evidence="2 10">Belongs to the calreticulin family.</text>
</comment>
<evidence type="ECO:0000256" key="7">
    <source>
        <dbReference type="ARBA" id="ARBA00023186"/>
    </source>
</evidence>
<accession>A0A068W8M0</accession>
<evidence type="ECO:0000256" key="8">
    <source>
        <dbReference type="ARBA" id="ARBA00053392"/>
    </source>
</evidence>
<feature type="signal peptide" evidence="10">
    <location>
        <begin position="1"/>
        <end position="22"/>
    </location>
</feature>
<feature type="compositionally biased region" description="Basic and acidic residues" evidence="11">
    <location>
        <begin position="531"/>
        <end position="542"/>
    </location>
</feature>
<keyword evidence="3 10" id="KW-0812">Transmembrane</keyword>
<evidence type="ECO:0000313" key="14">
    <source>
        <dbReference type="WBParaSite" id="EgrG_000875100"/>
    </source>
</evidence>
<dbReference type="GO" id="GO:0051082">
    <property type="term" value="F:unfolded protein binding"/>
    <property type="evidence" value="ECO:0007669"/>
    <property type="project" value="InterPro"/>
</dbReference>
<feature type="compositionally biased region" description="Basic and acidic residues" evidence="11">
    <location>
        <begin position="558"/>
        <end position="573"/>
    </location>
</feature>
<dbReference type="Pfam" id="PF00262">
    <property type="entry name" value="Calreticulin"/>
    <property type="match status" value="1"/>
</dbReference>
<evidence type="ECO:0000256" key="4">
    <source>
        <dbReference type="ARBA" id="ARBA00022824"/>
    </source>
</evidence>
<feature type="chain" id="PRO_5036511882" evidence="10">
    <location>
        <begin position="23"/>
        <end position="592"/>
    </location>
</feature>
<dbReference type="GO" id="GO:0005789">
    <property type="term" value="C:endoplasmic reticulum membrane"/>
    <property type="evidence" value="ECO:0007669"/>
    <property type="project" value="UniProtKB-SubCell"/>
</dbReference>
<dbReference type="InterPro" id="IPR009033">
    <property type="entry name" value="Calreticulin/calnexin_P_dom_sf"/>
</dbReference>
<reference evidence="14" key="3">
    <citation type="submission" date="2020-10" db="UniProtKB">
        <authorList>
            <consortium name="WormBaseParasite"/>
        </authorList>
    </citation>
    <scope>IDENTIFICATION</scope>
</reference>
<evidence type="ECO:0000256" key="6">
    <source>
        <dbReference type="ARBA" id="ARBA00023136"/>
    </source>
</evidence>
<keyword evidence="6 10" id="KW-0472">Membrane</keyword>
<comment type="subcellular location">
    <subcellularLocation>
        <location evidence="1">Endoplasmic reticulum membrane</location>
        <topology evidence="1">Single-pass type I membrane protein</topology>
    </subcellularLocation>
</comment>
<reference evidence="12 13" key="1">
    <citation type="journal article" date="2013" name="Nature">
        <title>The genomes of four tapeworm species reveal adaptations to parasitism.</title>
        <authorList>
            <person name="Tsai I.J."/>
            <person name="Zarowiecki M."/>
            <person name="Holroyd N."/>
            <person name="Garciarrubio A."/>
            <person name="Sanchez-Flores A."/>
            <person name="Brooks K.L."/>
            <person name="Tracey A."/>
            <person name="Bobes R.J."/>
            <person name="Fragoso G."/>
            <person name="Sciutto E."/>
            <person name="Aslett M."/>
            <person name="Beasley H."/>
            <person name="Bennett H.M."/>
            <person name="Cai J."/>
            <person name="Camicia F."/>
            <person name="Clark R."/>
            <person name="Cucher M."/>
            <person name="De Silva N."/>
            <person name="Day T.A."/>
            <person name="Deplazes P."/>
            <person name="Estrada K."/>
            <person name="Fernandez C."/>
            <person name="Holland P.W."/>
            <person name="Hou J."/>
            <person name="Hu S."/>
            <person name="Huckvale T."/>
            <person name="Hung S.S."/>
            <person name="Kamenetzky L."/>
            <person name="Keane J.A."/>
            <person name="Kiss F."/>
            <person name="Koziol U."/>
            <person name="Lambert O."/>
            <person name="Liu K."/>
            <person name="Luo X."/>
            <person name="Luo Y."/>
            <person name="Macchiaroli N."/>
            <person name="Nichol S."/>
            <person name="Paps J."/>
            <person name="Parkinson J."/>
            <person name="Pouchkina-Stantcheva N."/>
            <person name="Riddiford N."/>
            <person name="Rosenzvit M."/>
            <person name="Salinas G."/>
            <person name="Wasmuth J.D."/>
            <person name="Zamanian M."/>
            <person name="Zheng Y."/>
            <person name="Cai X."/>
            <person name="Soberon X."/>
            <person name="Olson P.D."/>
            <person name="Laclette J.P."/>
            <person name="Brehm K."/>
            <person name="Berriman M."/>
            <person name="Garciarrubio A."/>
            <person name="Bobes R.J."/>
            <person name="Fragoso G."/>
            <person name="Sanchez-Flores A."/>
            <person name="Estrada K."/>
            <person name="Cevallos M.A."/>
            <person name="Morett E."/>
            <person name="Gonzalez V."/>
            <person name="Portillo T."/>
            <person name="Ochoa-Leyva A."/>
            <person name="Jose M.V."/>
            <person name="Sciutto E."/>
            <person name="Landa A."/>
            <person name="Jimenez L."/>
            <person name="Valdes V."/>
            <person name="Carrero J.C."/>
            <person name="Larralde C."/>
            <person name="Morales-Montor J."/>
            <person name="Limon-Lason J."/>
            <person name="Soberon X."/>
            <person name="Laclette J.P."/>
        </authorList>
    </citation>
    <scope>NUCLEOTIDE SEQUENCE [LARGE SCALE GENOMIC DNA]</scope>
</reference>
<dbReference type="GO" id="GO:0006457">
    <property type="term" value="P:protein folding"/>
    <property type="evidence" value="ECO:0007669"/>
    <property type="project" value="InterPro"/>
</dbReference>
<feature type="region of interest" description="Disordered" evidence="11">
    <location>
        <begin position="507"/>
        <end position="581"/>
    </location>
</feature>
<evidence type="ECO:0000256" key="5">
    <source>
        <dbReference type="ARBA" id="ARBA00022989"/>
    </source>
</evidence>
<dbReference type="GO" id="GO:0005509">
    <property type="term" value="F:calcium ion binding"/>
    <property type="evidence" value="ECO:0007669"/>
    <property type="project" value="InterPro"/>
</dbReference>
<organism evidence="12">
    <name type="scientific">Echinococcus granulosus</name>
    <name type="common">Hydatid tapeworm</name>
    <dbReference type="NCBI Taxonomy" id="6210"/>
    <lineage>
        <taxon>Eukaryota</taxon>
        <taxon>Metazoa</taxon>
        <taxon>Spiralia</taxon>
        <taxon>Lophotrochozoa</taxon>
        <taxon>Platyhelminthes</taxon>
        <taxon>Cestoda</taxon>
        <taxon>Eucestoda</taxon>
        <taxon>Cyclophyllidea</taxon>
        <taxon>Taeniidae</taxon>
        <taxon>Echinococcus</taxon>
        <taxon>Echinococcus granulosus group</taxon>
    </lineage>
</organism>
<keyword evidence="10" id="KW-0732">Signal</keyword>
<evidence type="ECO:0000256" key="1">
    <source>
        <dbReference type="ARBA" id="ARBA00004115"/>
    </source>
</evidence>
<keyword evidence="5 10" id="KW-1133">Transmembrane helix</keyword>
<evidence type="ECO:0000256" key="11">
    <source>
        <dbReference type="SAM" id="MobiDB-lite"/>
    </source>
</evidence>
<dbReference type="InterPro" id="IPR013320">
    <property type="entry name" value="ConA-like_dom_sf"/>
</dbReference>
<dbReference type="GO" id="GO:0036503">
    <property type="term" value="P:ERAD pathway"/>
    <property type="evidence" value="ECO:0007669"/>
    <property type="project" value="TreeGrafter"/>
</dbReference>
<keyword evidence="4 10" id="KW-0256">Endoplasmic reticulum</keyword>
<dbReference type="SUPFAM" id="SSF49899">
    <property type="entry name" value="Concanavalin A-like lectins/glucanases"/>
    <property type="match status" value="2"/>
</dbReference>
<evidence type="ECO:0000256" key="10">
    <source>
        <dbReference type="RuleBase" id="RU362126"/>
    </source>
</evidence>
<evidence type="ECO:0000313" key="13">
    <source>
        <dbReference type="Proteomes" id="UP000492820"/>
    </source>
</evidence>
<dbReference type="PANTHER" id="PTHR11073:SF1">
    <property type="entry name" value="CALNEXIN 14D-RELATED"/>
    <property type="match status" value="1"/>
</dbReference>
<dbReference type="Gene3D" id="2.60.120.200">
    <property type="match status" value="1"/>
</dbReference>
<feature type="region of interest" description="Disordered" evidence="11">
    <location>
        <begin position="257"/>
        <end position="294"/>
    </location>
</feature>
<dbReference type="Proteomes" id="UP000492820">
    <property type="component" value="Unassembled WGS sequence"/>
</dbReference>
<dbReference type="OrthoDB" id="1938156at2759"/>
<evidence type="ECO:0000313" key="12">
    <source>
        <dbReference type="EMBL" id="CDS16331.1"/>
    </source>
</evidence>
<protein>
    <submittedName>
        <fullName evidence="12 14">Calnexin</fullName>
    </submittedName>
</protein>
<dbReference type="SUPFAM" id="SSF63887">
    <property type="entry name" value="P-domain of calnexin/calreticulin"/>
    <property type="match status" value="1"/>
</dbReference>
<keyword evidence="7 10" id="KW-0143">Chaperone</keyword>
<dbReference type="WBParaSite" id="EgrG_000875100">
    <property type="protein sequence ID" value="EgrG_000875100"/>
    <property type="gene ID" value="EgrG_000875100"/>
</dbReference>
<feature type="disulfide bond" evidence="9">
    <location>
        <begin position="150"/>
        <end position="184"/>
    </location>
</feature>
<dbReference type="PROSITE" id="PS00804">
    <property type="entry name" value="CALRETICULIN_2"/>
    <property type="match status" value="1"/>
</dbReference>
<dbReference type="FunFam" id="2.60.120.200:FF:000011">
    <property type="entry name" value="Probable calnexin"/>
    <property type="match status" value="1"/>
</dbReference>
<evidence type="ECO:0000256" key="9">
    <source>
        <dbReference type="PIRSR" id="PIRSR601580-3"/>
    </source>
</evidence>
<evidence type="ECO:0000256" key="2">
    <source>
        <dbReference type="ARBA" id="ARBA00010983"/>
    </source>
</evidence>
<dbReference type="PANTHER" id="PTHR11073">
    <property type="entry name" value="CALRETICULIN AND CALNEXIN"/>
    <property type="match status" value="1"/>
</dbReference>
<dbReference type="Gene3D" id="2.10.250.10">
    <property type="entry name" value="Calreticulin/calnexin, P domain"/>
    <property type="match status" value="1"/>
</dbReference>
<feature type="compositionally biased region" description="Basic and acidic residues" evidence="11">
    <location>
        <begin position="269"/>
        <end position="292"/>
    </location>
</feature>
<name>A0A068W8M0_ECHGR</name>
<dbReference type="InterPro" id="IPR018124">
    <property type="entry name" value="Calret/calnex_CS"/>
</dbReference>
<gene>
    <name evidence="14" type="primary">EGR_06707</name>
    <name evidence="12" type="ORF">EgrG_000875100</name>
</gene>
<comment type="function">
    <text evidence="8">Calcium-binding protein that interacts with newly synthesized monoglucosylated glycoproteins in the endoplasmic reticulum. It may act in assisting protein assembly and/or in the retention within the ER of unassembled protein subunits. It seems to play a major role in the quality control apparatus of the ER by the retention of incorrectly folded proteins. Required for embryogenesis and larval development under heat and ER stress conditions. May be important for germ cell development. Involved in neuronal necrotic cell death.</text>
</comment>
<feature type="compositionally biased region" description="Acidic residues" evidence="11">
    <location>
        <begin position="543"/>
        <end position="557"/>
    </location>
</feature>
<proteinExistence type="inferred from homology"/>
<keyword evidence="9" id="KW-1015">Disulfide bond</keyword>
<sequence>MLWTRFSGLACVILLAIGLVHCGDSGADASIDGEGLVKSAGQKLNKIVFEAPNTPEDAILALYFTSPDDMEKMVLSTAAKEGVDAAISKYEGKWSIEVPATSAIENDYSLVLKSEGKHHAIAIDLGREFNFDKDEFVVQYEVKFMNKQTCGGAYIKLLSASPNLNLSAFHDKTPYTIMFGPDKCGMDSKLHFIFRHKNPKTMEIQEKHMDKPTATLESLFTDGKTHLFTFVTRSDNSFEVYVDQSLMKSGNLLSDFTPPVNPPTEIIDLNDKKPETWDEREKIPDPDAKKPDDWDESAPQFVIDEDATMPEGWLVDTPKLISDPKAERPSDWNTETDGEWEAPMIDNPDCQSAPGCGPWEKPKKLNPNYKGKWSPPMISNPKFDGIWKPKKIPNPDYFEDKHPFRMTPIRALGLELWSMTADIAFDNFYIGTSKKGADKFAAETWVLKQKAEEQSRVDGRSVFDAAVEMVSGKPWHVTAGIAGGFLVLALFFYCCCRSSAAKGGAYYKKTDEPVPDSNPEESDAAGGMEADAERSGSDIDKGEAEEEEDGSDAEEDGKEDHPVPRPLVKEPARSRSSVSKPLMQPCARICAL</sequence>
<dbReference type="EMBL" id="LK028576">
    <property type="protein sequence ID" value="CDS16331.1"/>
    <property type="molecule type" value="Genomic_DNA"/>
</dbReference>
<feature type="region of interest" description="Disordered" evidence="11">
    <location>
        <begin position="321"/>
        <end position="345"/>
    </location>
</feature>
<reference evidence="12" key="2">
    <citation type="submission" date="2014-06" db="EMBL/GenBank/DDBJ databases">
        <authorList>
            <person name="Aslett M."/>
        </authorList>
    </citation>
    <scope>NUCLEOTIDE SEQUENCE</scope>
</reference>
<dbReference type="PRINTS" id="PR00626">
    <property type="entry name" value="CALRETICULIN"/>
</dbReference>
<feature type="transmembrane region" description="Helical" evidence="10">
    <location>
        <begin position="475"/>
        <end position="496"/>
    </location>
</feature>
<dbReference type="AlphaFoldDB" id="A0A068W8M0"/>
<dbReference type="InterPro" id="IPR001580">
    <property type="entry name" value="Calret/calnex"/>
</dbReference>